<gene>
    <name evidence="1" type="ORF">ASPCADRAFT_203794</name>
</gene>
<dbReference type="EMBL" id="KV907494">
    <property type="protein sequence ID" value="OOF99915.1"/>
    <property type="molecule type" value="Genomic_DNA"/>
</dbReference>
<dbReference type="VEuPathDB" id="FungiDB:ASPCADRAFT_203794"/>
<organism evidence="1 2">
    <name type="scientific">Aspergillus carbonarius (strain ITEM 5010)</name>
    <dbReference type="NCBI Taxonomy" id="602072"/>
    <lineage>
        <taxon>Eukaryota</taxon>
        <taxon>Fungi</taxon>
        <taxon>Dikarya</taxon>
        <taxon>Ascomycota</taxon>
        <taxon>Pezizomycotina</taxon>
        <taxon>Eurotiomycetes</taxon>
        <taxon>Eurotiomycetidae</taxon>
        <taxon>Eurotiales</taxon>
        <taxon>Aspergillaceae</taxon>
        <taxon>Aspergillus</taxon>
        <taxon>Aspergillus subgen. Circumdati</taxon>
    </lineage>
</organism>
<evidence type="ECO:0000313" key="1">
    <source>
        <dbReference type="EMBL" id="OOF99915.1"/>
    </source>
</evidence>
<protein>
    <submittedName>
        <fullName evidence="1">Uncharacterized protein</fullName>
    </submittedName>
</protein>
<reference evidence="2" key="1">
    <citation type="journal article" date="2017" name="Genome Biol.">
        <title>Comparative genomics reveals high biological diversity and specific adaptations in the industrially and medically important fungal genus Aspergillus.</title>
        <authorList>
            <person name="de Vries R.P."/>
            <person name="Riley R."/>
            <person name="Wiebenga A."/>
            <person name="Aguilar-Osorio G."/>
            <person name="Amillis S."/>
            <person name="Uchima C.A."/>
            <person name="Anderluh G."/>
            <person name="Asadollahi M."/>
            <person name="Askin M."/>
            <person name="Barry K."/>
            <person name="Battaglia E."/>
            <person name="Bayram O."/>
            <person name="Benocci T."/>
            <person name="Braus-Stromeyer S.A."/>
            <person name="Caldana C."/>
            <person name="Canovas D."/>
            <person name="Cerqueira G.C."/>
            <person name="Chen F."/>
            <person name="Chen W."/>
            <person name="Choi C."/>
            <person name="Clum A."/>
            <person name="Dos Santos R.A."/>
            <person name="Damasio A.R."/>
            <person name="Diallinas G."/>
            <person name="Emri T."/>
            <person name="Fekete E."/>
            <person name="Flipphi M."/>
            <person name="Freyberg S."/>
            <person name="Gallo A."/>
            <person name="Gournas C."/>
            <person name="Habgood R."/>
            <person name="Hainaut M."/>
            <person name="Harispe M.L."/>
            <person name="Henrissat B."/>
            <person name="Hilden K.S."/>
            <person name="Hope R."/>
            <person name="Hossain A."/>
            <person name="Karabika E."/>
            <person name="Karaffa L."/>
            <person name="Karanyi Z."/>
            <person name="Krasevec N."/>
            <person name="Kuo A."/>
            <person name="Kusch H."/>
            <person name="LaButti K."/>
            <person name="Lagendijk E.L."/>
            <person name="Lapidus A."/>
            <person name="Levasseur A."/>
            <person name="Lindquist E."/>
            <person name="Lipzen A."/>
            <person name="Logrieco A.F."/>
            <person name="MacCabe A."/>
            <person name="Maekelae M.R."/>
            <person name="Malavazi I."/>
            <person name="Melin P."/>
            <person name="Meyer V."/>
            <person name="Mielnichuk N."/>
            <person name="Miskei M."/>
            <person name="Molnar A.P."/>
            <person name="Mule G."/>
            <person name="Ngan C.Y."/>
            <person name="Orejas M."/>
            <person name="Orosz E."/>
            <person name="Ouedraogo J.P."/>
            <person name="Overkamp K.M."/>
            <person name="Park H.-S."/>
            <person name="Perrone G."/>
            <person name="Piumi F."/>
            <person name="Punt P.J."/>
            <person name="Ram A.F."/>
            <person name="Ramon A."/>
            <person name="Rauscher S."/>
            <person name="Record E."/>
            <person name="Riano-Pachon D.M."/>
            <person name="Robert V."/>
            <person name="Roehrig J."/>
            <person name="Ruller R."/>
            <person name="Salamov A."/>
            <person name="Salih N.S."/>
            <person name="Samson R.A."/>
            <person name="Sandor E."/>
            <person name="Sanguinetti M."/>
            <person name="Schuetze T."/>
            <person name="Sepcic K."/>
            <person name="Shelest E."/>
            <person name="Sherlock G."/>
            <person name="Sophianopoulou V."/>
            <person name="Squina F.M."/>
            <person name="Sun H."/>
            <person name="Susca A."/>
            <person name="Todd R.B."/>
            <person name="Tsang A."/>
            <person name="Unkles S.E."/>
            <person name="van de Wiele N."/>
            <person name="van Rossen-Uffink D."/>
            <person name="Oliveira J.V."/>
            <person name="Vesth T.C."/>
            <person name="Visser J."/>
            <person name="Yu J.-H."/>
            <person name="Zhou M."/>
            <person name="Andersen M.R."/>
            <person name="Archer D.B."/>
            <person name="Baker S.E."/>
            <person name="Benoit I."/>
            <person name="Brakhage A.A."/>
            <person name="Braus G.H."/>
            <person name="Fischer R."/>
            <person name="Frisvad J.C."/>
            <person name="Goldman G.H."/>
            <person name="Houbraken J."/>
            <person name="Oakley B."/>
            <person name="Pocsi I."/>
            <person name="Scazzocchio C."/>
            <person name="Seiboth B."/>
            <person name="vanKuyk P.A."/>
            <person name="Wortman J."/>
            <person name="Dyer P.S."/>
            <person name="Grigoriev I.V."/>
        </authorList>
    </citation>
    <scope>NUCLEOTIDE SEQUENCE [LARGE SCALE GENOMIC DNA]</scope>
    <source>
        <strain evidence="2">ITEM 5010</strain>
    </source>
</reference>
<proteinExistence type="predicted"/>
<keyword evidence="2" id="KW-1185">Reference proteome</keyword>
<accession>A0A1R3RZH4</accession>
<name>A0A1R3RZH4_ASPC5</name>
<dbReference type="Proteomes" id="UP000188318">
    <property type="component" value="Unassembled WGS sequence"/>
</dbReference>
<sequence>MVPLLSSGHKLILPHQRLTRNTPPTTLPSPTINIFWSNDQRRGDYLFNICIPTSFIMNPGLDGCCMPDSSRDGSLTCSSKINTREDLWLQPDTGTVCRLILQLGLL</sequence>
<dbReference type="AlphaFoldDB" id="A0A1R3RZH4"/>
<evidence type="ECO:0000313" key="2">
    <source>
        <dbReference type="Proteomes" id="UP000188318"/>
    </source>
</evidence>